<comment type="similarity">
    <text evidence="7">Belongs to the binding-protein-dependent transport system permease family.</text>
</comment>
<feature type="transmembrane region" description="Helical" evidence="7">
    <location>
        <begin position="97"/>
        <end position="118"/>
    </location>
</feature>
<dbReference type="GO" id="GO:0005886">
    <property type="term" value="C:plasma membrane"/>
    <property type="evidence" value="ECO:0007669"/>
    <property type="project" value="UniProtKB-SubCell"/>
</dbReference>
<comment type="subcellular location">
    <subcellularLocation>
        <location evidence="1 7">Cell membrane</location>
        <topology evidence="1 7">Multi-pass membrane protein</topology>
    </subcellularLocation>
</comment>
<dbReference type="AlphaFoldDB" id="A0A8J7MTF5"/>
<dbReference type="PANTHER" id="PTHR30043">
    <property type="entry name" value="PHOSPHONATES TRANSPORT SYSTEM PERMEASE PROTEIN"/>
    <property type="match status" value="1"/>
</dbReference>
<feature type="transmembrane region" description="Helical" evidence="7">
    <location>
        <begin position="258"/>
        <end position="275"/>
    </location>
</feature>
<dbReference type="Proteomes" id="UP000619033">
    <property type="component" value="Unassembled WGS sequence"/>
</dbReference>
<gene>
    <name evidence="9" type="primary">phnE</name>
    <name evidence="9" type="ORF">JI744_14220</name>
</gene>
<keyword evidence="5 7" id="KW-1133">Transmembrane helix</keyword>
<evidence type="ECO:0000256" key="1">
    <source>
        <dbReference type="ARBA" id="ARBA00004651"/>
    </source>
</evidence>
<comment type="caution">
    <text evidence="9">The sequence shown here is derived from an EMBL/GenBank/DDBJ whole genome shotgun (WGS) entry which is preliminary data.</text>
</comment>
<dbReference type="InterPro" id="IPR005769">
    <property type="entry name" value="PhnE/PtxC"/>
</dbReference>
<evidence type="ECO:0000313" key="9">
    <source>
        <dbReference type="EMBL" id="MBL4929261.1"/>
    </source>
</evidence>
<dbReference type="InterPro" id="IPR000515">
    <property type="entry name" value="MetI-like"/>
</dbReference>
<evidence type="ECO:0000256" key="6">
    <source>
        <dbReference type="ARBA" id="ARBA00023136"/>
    </source>
</evidence>
<evidence type="ECO:0000256" key="4">
    <source>
        <dbReference type="ARBA" id="ARBA00022692"/>
    </source>
</evidence>
<proteinExistence type="inferred from homology"/>
<name>A0A8J7MTF5_9RHOB</name>
<dbReference type="GO" id="GO:0015416">
    <property type="term" value="F:ABC-type phosphonate transporter activity"/>
    <property type="evidence" value="ECO:0007669"/>
    <property type="project" value="InterPro"/>
</dbReference>
<dbReference type="CDD" id="cd06261">
    <property type="entry name" value="TM_PBP2"/>
    <property type="match status" value="1"/>
</dbReference>
<feature type="transmembrane region" description="Helical" evidence="7">
    <location>
        <begin position="30"/>
        <end position="50"/>
    </location>
</feature>
<dbReference type="Gene3D" id="1.10.3720.10">
    <property type="entry name" value="MetI-like"/>
    <property type="match status" value="1"/>
</dbReference>
<reference evidence="9" key="1">
    <citation type="submission" date="2021-01" db="EMBL/GenBank/DDBJ databases">
        <title>Genome seq and assembly of Tabrizicola sp. KVB23.</title>
        <authorList>
            <person name="Chhetri G."/>
        </authorList>
    </citation>
    <scope>NUCLEOTIDE SEQUENCE</scope>
    <source>
        <strain evidence="9">KVB23</strain>
    </source>
</reference>
<organism evidence="9 10">
    <name type="scientific">Fuscibacter oryzae</name>
    <dbReference type="NCBI Taxonomy" id="2803939"/>
    <lineage>
        <taxon>Bacteria</taxon>
        <taxon>Pseudomonadati</taxon>
        <taxon>Pseudomonadota</taxon>
        <taxon>Alphaproteobacteria</taxon>
        <taxon>Rhodobacterales</taxon>
        <taxon>Paracoccaceae</taxon>
        <taxon>Fuscibacter</taxon>
    </lineage>
</organism>
<evidence type="ECO:0000256" key="7">
    <source>
        <dbReference type="RuleBase" id="RU363032"/>
    </source>
</evidence>
<dbReference type="InterPro" id="IPR035906">
    <property type="entry name" value="MetI-like_sf"/>
</dbReference>
<evidence type="ECO:0000259" key="8">
    <source>
        <dbReference type="PROSITE" id="PS50928"/>
    </source>
</evidence>
<sequence length="290" mass="31301">MVDVSFGPEPGPRPAPPAGPYLAMQRRKRVYGLVLLVLFVALLASGFQVAENRNAGGFLNGLAQLDDFPAEVLSEAWAKRAAIPGRMWEYLPSLLETINIAAVSTLLGVLAASVLSLLATRGLARWPRLTPLFRRLLDAFRAVPEIVVALVLIYILGPGPVPAMIAISLHTAGAMGKLFSEVAENTDLKPVEGLTSTGASWGQKMWLGIIPQVAPNWLSYALLRFEVNVRASAILGFVGSGGIGYELKVAMQWGGGKYDQVVAIFLLLFLTIMLIDQCSDRLRHRLVKGA</sequence>
<keyword evidence="6 7" id="KW-0472">Membrane</keyword>
<protein>
    <submittedName>
        <fullName evidence="9">Phosphonate ABC transporter, permease protein PhnE</fullName>
    </submittedName>
</protein>
<dbReference type="RefSeq" id="WP_202661802.1">
    <property type="nucleotide sequence ID" value="NZ_JAESVP010000007.1"/>
</dbReference>
<feature type="domain" description="ABC transmembrane type-1" evidence="8">
    <location>
        <begin position="94"/>
        <end position="279"/>
    </location>
</feature>
<dbReference type="EMBL" id="JAESVP010000007">
    <property type="protein sequence ID" value="MBL4929261.1"/>
    <property type="molecule type" value="Genomic_DNA"/>
</dbReference>
<keyword evidence="4 7" id="KW-0812">Transmembrane</keyword>
<evidence type="ECO:0000256" key="2">
    <source>
        <dbReference type="ARBA" id="ARBA00022448"/>
    </source>
</evidence>
<accession>A0A8J7MTF5</accession>
<dbReference type="Pfam" id="PF00528">
    <property type="entry name" value="BPD_transp_1"/>
    <property type="match status" value="1"/>
</dbReference>
<dbReference type="NCBIfam" id="TIGR01097">
    <property type="entry name" value="PhnE"/>
    <property type="match status" value="1"/>
</dbReference>
<keyword evidence="3" id="KW-1003">Cell membrane</keyword>
<keyword evidence="2 7" id="KW-0813">Transport</keyword>
<dbReference type="PANTHER" id="PTHR30043:SF1">
    <property type="entry name" value="ABC TRANSPORT SYSTEM PERMEASE PROTEIN P69"/>
    <property type="match status" value="1"/>
</dbReference>
<keyword evidence="10" id="KW-1185">Reference proteome</keyword>
<evidence type="ECO:0000256" key="3">
    <source>
        <dbReference type="ARBA" id="ARBA00022475"/>
    </source>
</evidence>
<dbReference type="SUPFAM" id="SSF161098">
    <property type="entry name" value="MetI-like"/>
    <property type="match status" value="1"/>
</dbReference>
<dbReference type="PROSITE" id="PS50928">
    <property type="entry name" value="ABC_TM1"/>
    <property type="match status" value="1"/>
</dbReference>
<evidence type="ECO:0000256" key="5">
    <source>
        <dbReference type="ARBA" id="ARBA00022989"/>
    </source>
</evidence>
<evidence type="ECO:0000313" key="10">
    <source>
        <dbReference type="Proteomes" id="UP000619033"/>
    </source>
</evidence>